<reference evidence="1 2" key="1">
    <citation type="submission" date="2018-03" db="EMBL/GenBank/DDBJ databases">
        <title>The uncultured portion of the human microbiome is neutrally assembled.</title>
        <authorList>
            <person name="Jeraldo P."/>
            <person name="Boardman L."/>
            <person name="White B.A."/>
            <person name="Nelson H."/>
            <person name="Goldenfeld N."/>
            <person name="Chia N."/>
        </authorList>
    </citation>
    <scope>NUCLEOTIDE SEQUENCE [LARGE SCALE GENOMIC DNA]</scope>
    <source>
        <strain evidence="1">CIM:MAG 903</strain>
    </source>
</reference>
<dbReference type="EMBL" id="QAMZ01000012">
    <property type="protein sequence ID" value="PWL55136.1"/>
    <property type="molecule type" value="Genomic_DNA"/>
</dbReference>
<dbReference type="Proteomes" id="UP000246114">
    <property type="component" value="Unassembled WGS sequence"/>
</dbReference>
<dbReference type="AlphaFoldDB" id="A0A316MA06"/>
<sequence>MYFNDVEYELPKKTMALNDKIEAVNNAKTTKMAYTAMMDFVVSGLGKDKVKEILETTDVNKVDLIKLNMLSNDIVMAYDDMVQQPQIDKINNILSNLPLDNLANVANKIKK</sequence>
<comment type="caution">
    <text evidence="1">The sequence shown here is derived from an EMBL/GenBank/DDBJ whole genome shotgun (WGS) entry which is preliminary data.</text>
</comment>
<name>A0A316MA06_9CLOT</name>
<evidence type="ECO:0008006" key="3">
    <source>
        <dbReference type="Google" id="ProtNLM"/>
    </source>
</evidence>
<proteinExistence type="predicted"/>
<accession>A0A316MA06</accession>
<organism evidence="1 2">
    <name type="scientific">Clostridium cadaveris</name>
    <dbReference type="NCBI Taxonomy" id="1529"/>
    <lineage>
        <taxon>Bacteria</taxon>
        <taxon>Bacillati</taxon>
        <taxon>Bacillota</taxon>
        <taxon>Clostridia</taxon>
        <taxon>Eubacteriales</taxon>
        <taxon>Clostridiaceae</taxon>
        <taxon>Clostridium</taxon>
    </lineage>
</organism>
<evidence type="ECO:0000313" key="1">
    <source>
        <dbReference type="EMBL" id="PWL55136.1"/>
    </source>
</evidence>
<protein>
    <recommendedName>
        <fullName evidence="3">Phage tail assembly chaperone protein, TAC</fullName>
    </recommendedName>
</protein>
<gene>
    <name evidence="1" type="ORF">DBY38_02375</name>
</gene>
<evidence type="ECO:0000313" key="2">
    <source>
        <dbReference type="Proteomes" id="UP000246114"/>
    </source>
</evidence>